<evidence type="ECO:0000313" key="2">
    <source>
        <dbReference type="Proteomes" id="UP001057279"/>
    </source>
</evidence>
<reference evidence="1" key="1">
    <citation type="submission" date="2022-03" db="EMBL/GenBank/DDBJ databases">
        <title>Genomic analyses of argali, domestic sheep and their hybrids provide insights into chromosomal evolution, heterosis and genetic basis of agronomic traits.</title>
        <authorList>
            <person name="Li M."/>
        </authorList>
    </citation>
    <scope>NUCLEOTIDE SEQUENCE</scope>
    <source>
        <strain evidence="1">F1 hybrid</strain>
    </source>
</reference>
<sequence length="206" mass="22598">MKLELENKLQVSRPPAPDEEPSPTTSCSLAAAQGAETQDLQEFITENQTAVMHLQSAEELEQLKAEEDSSGSSTSLDSRIQSRDSGIESLEVCIPSDCIYADTHILHLHYLNTFSPRSGHTAHKSSQWPCVLEKKTLGIPAAIHPDPEPECHVRSDTHTYPSVLAEMLTQITTGVHAAHFHRRVSSSPSKTTTIGKQSCLLLFCLN</sequence>
<comment type="caution">
    <text evidence="1">The sequence shown here is derived from an EMBL/GenBank/DDBJ whole genome shotgun (WGS) entry which is preliminary data.</text>
</comment>
<gene>
    <name evidence="1" type="ORF">MJG53_002745</name>
</gene>
<protein>
    <submittedName>
        <fullName evidence="1">Uncharacterized protein</fullName>
    </submittedName>
</protein>
<accession>A0ACB9VF94</accession>
<organism evidence="1 2">
    <name type="scientific">Ovis ammon polii x Ovis aries</name>
    <dbReference type="NCBI Taxonomy" id="2918886"/>
    <lineage>
        <taxon>Eukaryota</taxon>
        <taxon>Metazoa</taxon>
        <taxon>Chordata</taxon>
        <taxon>Craniata</taxon>
        <taxon>Vertebrata</taxon>
        <taxon>Euteleostomi</taxon>
        <taxon>Mammalia</taxon>
        <taxon>Eutheria</taxon>
        <taxon>Laurasiatheria</taxon>
        <taxon>Artiodactyla</taxon>
        <taxon>Ruminantia</taxon>
        <taxon>Pecora</taxon>
        <taxon>Bovidae</taxon>
        <taxon>Caprinae</taxon>
        <taxon>Ovis</taxon>
    </lineage>
</organism>
<dbReference type="Proteomes" id="UP001057279">
    <property type="component" value="Linkage Group LG02"/>
</dbReference>
<name>A0ACB9VF94_9CETA</name>
<dbReference type="EMBL" id="CM043027">
    <property type="protein sequence ID" value="KAI4588337.1"/>
    <property type="molecule type" value="Genomic_DNA"/>
</dbReference>
<keyword evidence="2" id="KW-1185">Reference proteome</keyword>
<proteinExistence type="predicted"/>
<evidence type="ECO:0000313" key="1">
    <source>
        <dbReference type="EMBL" id="KAI4588337.1"/>
    </source>
</evidence>